<dbReference type="EMBL" id="BMAC01000211">
    <property type="protein sequence ID" value="GFP90176.1"/>
    <property type="molecule type" value="Genomic_DNA"/>
</dbReference>
<feature type="signal peptide" evidence="2">
    <location>
        <begin position="1"/>
        <end position="17"/>
    </location>
</feature>
<evidence type="ECO:0000313" key="4">
    <source>
        <dbReference type="Proteomes" id="UP000653305"/>
    </source>
</evidence>
<accession>A0A830BTQ6</accession>
<comment type="caution">
    <text evidence="3">The sequence shown here is derived from an EMBL/GenBank/DDBJ whole genome shotgun (WGS) entry which is preliminary data.</text>
</comment>
<organism evidence="3 4">
    <name type="scientific">Phtheirospermum japonicum</name>
    <dbReference type="NCBI Taxonomy" id="374723"/>
    <lineage>
        <taxon>Eukaryota</taxon>
        <taxon>Viridiplantae</taxon>
        <taxon>Streptophyta</taxon>
        <taxon>Embryophyta</taxon>
        <taxon>Tracheophyta</taxon>
        <taxon>Spermatophyta</taxon>
        <taxon>Magnoliopsida</taxon>
        <taxon>eudicotyledons</taxon>
        <taxon>Gunneridae</taxon>
        <taxon>Pentapetalae</taxon>
        <taxon>asterids</taxon>
        <taxon>lamiids</taxon>
        <taxon>Lamiales</taxon>
        <taxon>Orobanchaceae</taxon>
        <taxon>Orobanchaceae incertae sedis</taxon>
        <taxon>Phtheirospermum</taxon>
    </lineage>
</organism>
<reference evidence="3" key="1">
    <citation type="submission" date="2020-07" db="EMBL/GenBank/DDBJ databases">
        <title>Ethylene signaling mediates host invasion by parasitic plants.</title>
        <authorList>
            <person name="Yoshida S."/>
        </authorList>
    </citation>
    <scope>NUCLEOTIDE SEQUENCE</scope>
    <source>
        <strain evidence="3">Okayama</strain>
    </source>
</reference>
<dbReference type="AlphaFoldDB" id="A0A830BTQ6"/>
<feature type="chain" id="PRO_5032657698" description="Glycine-rich protein" evidence="2">
    <location>
        <begin position="18"/>
        <end position="120"/>
    </location>
</feature>
<keyword evidence="2" id="KW-0732">Signal</keyword>
<protein>
    <recommendedName>
        <fullName evidence="5">Glycine-rich protein</fullName>
    </recommendedName>
</protein>
<feature type="compositionally biased region" description="Gly residues" evidence="1">
    <location>
        <begin position="66"/>
        <end position="101"/>
    </location>
</feature>
<keyword evidence="4" id="KW-1185">Reference proteome</keyword>
<evidence type="ECO:0000256" key="2">
    <source>
        <dbReference type="SAM" id="SignalP"/>
    </source>
</evidence>
<evidence type="ECO:0000256" key="1">
    <source>
        <dbReference type="SAM" id="MobiDB-lite"/>
    </source>
</evidence>
<evidence type="ECO:0000313" key="3">
    <source>
        <dbReference type="EMBL" id="GFP90176.1"/>
    </source>
</evidence>
<gene>
    <name evidence="3" type="ORF">PHJA_001161500</name>
</gene>
<sequence length="120" mass="11744">MAIKIVFLVAIVAFAAAVNGRALPADKNAADLQAAFYHFHFPRHGGFRGGAGIGFGGVAGRPRTGGFTGRGGGSSFDGGAGTGDDGSLKSGGGGKRGGGTVDDGVEGGLVPLKPSIEKTN</sequence>
<feature type="region of interest" description="Disordered" evidence="1">
    <location>
        <begin position="64"/>
        <end position="120"/>
    </location>
</feature>
<evidence type="ECO:0008006" key="5">
    <source>
        <dbReference type="Google" id="ProtNLM"/>
    </source>
</evidence>
<name>A0A830BTQ6_9LAMI</name>
<dbReference type="Proteomes" id="UP000653305">
    <property type="component" value="Unassembled WGS sequence"/>
</dbReference>
<proteinExistence type="predicted"/>